<reference evidence="2 3" key="2">
    <citation type="submission" date="2018-10" db="EMBL/GenBank/DDBJ databases">
        <authorList>
            <consortium name="Pathogen Informatics"/>
        </authorList>
    </citation>
    <scope>NUCLEOTIDE SEQUENCE [LARGE SCALE GENOMIC DNA]</scope>
</reference>
<organism evidence="4">
    <name type="scientific">Enterobius vermicularis</name>
    <name type="common">Human pinworm</name>
    <dbReference type="NCBI Taxonomy" id="51028"/>
    <lineage>
        <taxon>Eukaryota</taxon>
        <taxon>Metazoa</taxon>
        <taxon>Ecdysozoa</taxon>
        <taxon>Nematoda</taxon>
        <taxon>Chromadorea</taxon>
        <taxon>Rhabditida</taxon>
        <taxon>Spirurina</taxon>
        <taxon>Oxyuridomorpha</taxon>
        <taxon>Oxyuroidea</taxon>
        <taxon>Oxyuridae</taxon>
        <taxon>Enterobius</taxon>
    </lineage>
</organism>
<proteinExistence type="predicted"/>
<evidence type="ECO:0000313" key="3">
    <source>
        <dbReference type="Proteomes" id="UP000274131"/>
    </source>
</evidence>
<dbReference type="OrthoDB" id="5832280at2759"/>
<feature type="transmembrane region" description="Helical" evidence="1">
    <location>
        <begin position="30"/>
        <end position="47"/>
    </location>
</feature>
<evidence type="ECO:0000256" key="1">
    <source>
        <dbReference type="SAM" id="Phobius"/>
    </source>
</evidence>
<reference evidence="4" key="1">
    <citation type="submission" date="2017-02" db="UniProtKB">
        <authorList>
            <consortium name="WormBaseParasite"/>
        </authorList>
    </citation>
    <scope>IDENTIFICATION</scope>
</reference>
<feature type="transmembrane region" description="Helical" evidence="1">
    <location>
        <begin position="53"/>
        <end position="71"/>
    </location>
</feature>
<dbReference type="EMBL" id="UXUI01008310">
    <property type="protein sequence ID" value="VDD91157.1"/>
    <property type="molecule type" value="Genomic_DNA"/>
</dbReference>
<dbReference type="AlphaFoldDB" id="A0A0N4V7M8"/>
<evidence type="ECO:0000313" key="2">
    <source>
        <dbReference type="EMBL" id="VDD91157.1"/>
    </source>
</evidence>
<sequence>MFAGSKYRIELSKFSLLQDYKQMTISLRRSLELVISAVLLISAYLQFTRDPDWWIYVPIYGLGAALCLFPAQNSVWWRFSSAVVIVFGGLQIAFISWSLWHVSKIALSEKFEEVRLLQIYVYVLEVPPVVSAFRSKIPPS</sequence>
<keyword evidence="1" id="KW-1133">Transmembrane helix</keyword>
<protein>
    <submittedName>
        <fullName evidence="4">Transmembrane protein</fullName>
    </submittedName>
</protein>
<dbReference type="WBParaSite" id="EVEC_0000629701-mRNA-1">
    <property type="protein sequence ID" value="EVEC_0000629701-mRNA-1"/>
    <property type="gene ID" value="EVEC_0000629701"/>
</dbReference>
<gene>
    <name evidence="2" type="ORF">EVEC_LOCUS5908</name>
</gene>
<accession>A0A0N4V7M8</accession>
<name>A0A0N4V7M8_ENTVE</name>
<dbReference type="Pfam" id="PF15071">
    <property type="entry name" value="TMEM220"/>
    <property type="match status" value="1"/>
</dbReference>
<dbReference type="InterPro" id="IPR029377">
    <property type="entry name" value="TMEM220"/>
</dbReference>
<evidence type="ECO:0000313" key="4">
    <source>
        <dbReference type="WBParaSite" id="EVEC_0000629701-mRNA-1"/>
    </source>
</evidence>
<feature type="transmembrane region" description="Helical" evidence="1">
    <location>
        <begin position="83"/>
        <end position="100"/>
    </location>
</feature>
<dbReference type="Proteomes" id="UP000274131">
    <property type="component" value="Unassembled WGS sequence"/>
</dbReference>
<keyword evidence="3" id="KW-1185">Reference proteome</keyword>
<keyword evidence="1" id="KW-0812">Transmembrane</keyword>
<keyword evidence="1" id="KW-0472">Membrane</keyword>